<name>A0A7X0BS78_9PSED</name>
<keyword evidence="6" id="KW-1185">Reference proteome</keyword>
<keyword evidence="2 5" id="KW-0238">DNA-binding</keyword>
<evidence type="ECO:0000256" key="3">
    <source>
        <dbReference type="ARBA" id="ARBA00023163"/>
    </source>
</evidence>
<dbReference type="InterPro" id="IPR018060">
    <property type="entry name" value="HTH_AraC"/>
</dbReference>
<dbReference type="PANTHER" id="PTHR47894:SF1">
    <property type="entry name" value="HTH-TYPE TRANSCRIPTIONAL REGULATOR VQSM"/>
    <property type="match status" value="1"/>
</dbReference>
<keyword evidence="1" id="KW-0805">Transcription regulation</keyword>
<evidence type="ECO:0000256" key="2">
    <source>
        <dbReference type="ARBA" id="ARBA00023125"/>
    </source>
</evidence>
<dbReference type="GO" id="GO:0005829">
    <property type="term" value="C:cytosol"/>
    <property type="evidence" value="ECO:0007669"/>
    <property type="project" value="TreeGrafter"/>
</dbReference>
<gene>
    <name evidence="5" type="ORF">HNP49_000995</name>
</gene>
<proteinExistence type="predicted"/>
<comment type="caution">
    <text evidence="5">The sequence shown here is derived from an EMBL/GenBank/DDBJ whole genome shotgun (WGS) entry which is preliminary data.</text>
</comment>
<dbReference type="PRINTS" id="PR00032">
    <property type="entry name" value="HTHARAC"/>
</dbReference>
<protein>
    <submittedName>
        <fullName evidence="5">AraC-like DNA-binding protein</fullName>
    </submittedName>
</protein>
<dbReference type="GO" id="GO:0000976">
    <property type="term" value="F:transcription cis-regulatory region binding"/>
    <property type="evidence" value="ECO:0007669"/>
    <property type="project" value="TreeGrafter"/>
</dbReference>
<dbReference type="RefSeq" id="WP_184681092.1">
    <property type="nucleotide sequence ID" value="NZ_JACHLL010000001.1"/>
</dbReference>
<accession>A0A7X0BS78</accession>
<evidence type="ECO:0000259" key="4">
    <source>
        <dbReference type="PROSITE" id="PS01124"/>
    </source>
</evidence>
<dbReference type="SUPFAM" id="SSF46689">
    <property type="entry name" value="Homeodomain-like"/>
    <property type="match status" value="1"/>
</dbReference>
<dbReference type="PROSITE" id="PS01124">
    <property type="entry name" value="HTH_ARAC_FAMILY_2"/>
    <property type="match status" value="1"/>
</dbReference>
<dbReference type="Pfam" id="PF12625">
    <property type="entry name" value="Arabinose_bd"/>
    <property type="match status" value="1"/>
</dbReference>
<reference evidence="5 6" key="1">
    <citation type="submission" date="2020-08" db="EMBL/GenBank/DDBJ databases">
        <title>Functional genomics of gut bacteria from endangered species of beetles.</title>
        <authorList>
            <person name="Carlos-Shanley C."/>
        </authorList>
    </citation>
    <scope>NUCLEOTIDE SEQUENCE [LARGE SCALE GENOMIC DNA]</scope>
    <source>
        <strain evidence="5 6">S00202</strain>
    </source>
</reference>
<organism evidence="5 6">
    <name type="scientific">Pseudomonas fluvialis</name>
    <dbReference type="NCBI Taxonomy" id="1793966"/>
    <lineage>
        <taxon>Bacteria</taxon>
        <taxon>Pseudomonadati</taxon>
        <taxon>Pseudomonadota</taxon>
        <taxon>Gammaproteobacteria</taxon>
        <taxon>Pseudomonadales</taxon>
        <taxon>Pseudomonadaceae</taxon>
        <taxon>Pseudomonas</taxon>
    </lineage>
</organism>
<evidence type="ECO:0000313" key="6">
    <source>
        <dbReference type="Proteomes" id="UP000557193"/>
    </source>
</evidence>
<keyword evidence="3" id="KW-0804">Transcription</keyword>
<dbReference type="PANTHER" id="PTHR47894">
    <property type="entry name" value="HTH-TYPE TRANSCRIPTIONAL REGULATOR GADX"/>
    <property type="match status" value="1"/>
</dbReference>
<sequence length="344" mass="38351">MPVQEAFQGVPGIYLLLLCDVVRRLGHDEQQVIEGLGVTRAGLLQPDSRISLLTGFQAAQRAVALAGDQGLGLIYARAMNVTMHGSLGMLALASPNIGEALQAAMRFMALRVPFLRAELLRGSTQWRIVFSPRVALGEPEVFVMEAVLVGLAYVAEQLLGQPLQGGRIHMPGRQPAYWAQFRASLPAPIRYESGEWALLLPVSLSEARPRLADPVAAGFAREQCEQEYRQLVALRSSVRQQVEEHLRMSDAAQALPTLEEMALRVHLSPRTLKRRLQEQGVSYRLLLDAELRQRCCRLLESRHLSISEVAWQLGFADVSNFTRTFRRLTGYPPRAWRAEQQAAI</sequence>
<dbReference type="InterPro" id="IPR020449">
    <property type="entry name" value="Tscrpt_reg_AraC-type_HTH"/>
</dbReference>
<evidence type="ECO:0000256" key="1">
    <source>
        <dbReference type="ARBA" id="ARBA00023015"/>
    </source>
</evidence>
<dbReference type="Gene3D" id="1.10.10.60">
    <property type="entry name" value="Homeodomain-like"/>
    <property type="match status" value="1"/>
</dbReference>
<dbReference type="Proteomes" id="UP000557193">
    <property type="component" value="Unassembled WGS sequence"/>
</dbReference>
<dbReference type="InterPro" id="IPR032687">
    <property type="entry name" value="AraC-type_N"/>
</dbReference>
<dbReference type="GO" id="GO:0003700">
    <property type="term" value="F:DNA-binding transcription factor activity"/>
    <property type="evidence" value="ECO:0007669"/>
    <property type="project" value="InterPro"/>
</dbReference>
<dbReference type="AlphaFoldDB" id="A0A7X0BS78"/>
<evidence type="ECO:0000313" key="5">
    <source>
        <dbReference type="EMBL" id="MBB6340845.1"/>
    </source>
</evidence>
<dbReference type="Pfam" id="PF12833">
    <property type="entry name" value="HTH_18"/>
    <property type="match status" value="1"/>
</dbReference>
<feature type="domain" description="HTH araC/xylS-type" evidence="4">
    <location>
        <begin position="236"/>
        <end position="339"/>
    </location>
</feature>
<dbReference type="SMART" id="SM00342">
    <property type="entry name" value="HTH_ARAC"/>
    <property type="match status" value="1"/>
</dbReference>
<dbReference type="EMBL" id="JACHLL010000001">
    <property type="protein sequence ID" value="MBB6340845.1"/>
    <property type="molecule type" value="Genomic_DNA"/>
</dbReference>
<dbReference type="InterPro" id="IPR009057">
    <property type="entry name" value="Homeodomain-like_sf"/>
</dbReference>